<organism evidence="5 6">
    <name type="scientific">Hoeflea alexandrii</name>
    <dbReference type="NCBI Taxonomy" id="288436"/>
    <lineage>
        <taxon>Bacteria</taxon>
        <taxon>Pseudomonadati</taxon>
        <taxon>Pseudomonadota</taxon>
        <taxon>Alphaproteobacteria</taxon>
        <taxon>Hyphomicrobiales</taxon>
        <taxon>Rhizobiaceae</taxon>
        <taxon>Hoeflea</taxon>
    </lineage>
</organism>
<sequence>MLMLTTALVASPASAEISDNVVRIGVMADQSGPYADNCGPGSVLMVKMAVEDFGGSVNGSPIEVVVADDQNKPDIGVAQALKWVDEEGVDTIVGCSASSIAHAVNDIMRDKQKPYIVSGSASTAVTNESCSPMTTNWAFDTYTLAKGAVAAQMARGMDSWYFITVDYTFGKTWQEDATRFIEAAGGKVVGSTLHPLGTNDFSSQLLQAQASGAKAIGIANAGADLGNLIKQANEFGIVAAGQNLAPLGVLINNIHAIGLEPTKGMVFSSAAYWDRDDESRALAQRFSEAFNGRKPNEAQLVTYSAVTHYLKSIAAAGADDGVSVMTSMREMPVSDAIVKDAKIRGDGVVMKPMLASKVKAPSESKGEWDYYEIIGEIAAEDAWRSEADSACALLKK</sequence>
<evidence type="ECO:0000256" key="1">
    <source>
        <dbReference type="ARBA" id="ARBA00010062"/>
    </source>
</evidence>
<reference evidence="5 6" key="1">
    <citation type="submission" date="2020-01" db="EMBL/GenBank/DDBJ databases">
        <title>Genomes of bacteria type strains.</title>
        <authorList>
            <person name="Chen J."/>
            <person name="Zhu S."/>
            <person name="Yang J."/>
        </authorList>
    </citation>
    <scope>NUCLEOTIDE SEQUENCE [LARGE SCALE GENOMIC DNA]</scope>
    <source>
        <strain evidence="5 6">DSM 16655</strain>
    </source>
</reference>
<dbReference type="EMBL" id="JAAAML010000001">
    <property type="protein sequence ID" value="MCO6408384.1"/>
    <property type="molecule type" value="Genomic_DNA"/>
</dbReference>
<gene>
    <name evidence="5" type="ORF">GTW23_09390</name>
</gene>
<dbReference type="CDD" id="cd06327">
    <property type="entry name" value="PBP1_SBP-like"/>
    <property type="match status" value="1"/>
</dbReference>
<protein>
    <submittedName>
        <fullName evidence="5">ABC transporter substrate-binding protein</fullName>
    </submittedName>
</protein>
<dbReference type="Pfam" id="PF13458">
    <property type="entry name" value="Peripla_BP_6"/>
    <property type="match status" value="1"/>
</dbReference>
<evidence type="ECO:0000259" key="4">
    <source>
        <dbReference type="Pfam" id="PF13458"/>
    </source>
</evidence>
<evidence type="ECO:0000313" key="5">
    <source>
        <dbReference type="EMBL" id="MCO6408384.1"/>
    </source>
</evidence>
<proteinExistence type="inferred from homology"/>
<dbReference type="Proteomes" id="UP001320715">
    <property type="component" value="Unassembled WGS sequence"/>
</dbReference>
<evidence type="ECO:0000313" key="6">
    <source>
        <dbReference type="Proteomes" id="UP001320715"/>
    </source>
</evidence>
<evidence type="ECO:0000256" key="3">
    <source>
        <dbReference type="ARBA" id="ARBA00022970"/>
    </source>
</evidence>
<dbReference type="Gene3D" id="3.40.50.2300">
    <property type="match status" value="2"/>
</dbReference>
<feature type="domain" description="Leucine-binding protein" evidence="4">
    <location>
        <begin position="22"/>
        <end position="359"/>
    </location>
</feature>
<dbReference type="InterPro" id="IPR028081">
    <property type="entry name" value="Leu-bd"/>
</dbReference>
<name>A0ABT1CQB7_9HYPH</name>
<dbReference type="SUPFAM" id="SSF53822">
    <property type="entry name" value="Periplasmic binding protein-like I"/>
    <property type="match status" value="1"/>
</dbReference>
<comment type="similarity">
    <text evidence="1">Belongs to the leucine-binding protein family.</text>
</comment>
<keyword evidence="3" id="KW-0029">Amino-acid transport</keyword>
<accession>A0ABT1CQB7</accession>
<keyword evidence="6" id="KW-1185">Reference proteome</keyword>
<comment type="caution">
    <text evidence="5">The sequence shown here is derived from an EMBL/GenBank/DDBJ whole genome shotgun (WGS) entry which is preliminary data.</text>
</comment>
<dbReference type="RefSeq" id="WP_267662135.1">
    <property type="nucleotide sequence ID" value="NZ_JAOVZS010000002.1"/>
</dbReference>
<keyword evidence="3" id="KW-0813">Transport</keyword>
<keyword evidence="2" id="KW-0732">Signal</keyword>
<dbReference type="PANTHER" id="PTHR30483">
    <property type="entry name" value="LEUCINE-SPECIFIC-BINDING PROTEIN"/>
    <property type="match status" value="1"/>
</dbReference>
<dbReference type="PANTHER" id="PTHR30483:SF6">
    <property type="entry name" value="PERIPLASMIC BINDING PROTEIN OF ABC TRANSPORTER FOR NATURAL AMINO ACIDS"/>
    <property type="match status" value="1"/>
</dbReference>
<dbReference type="InterPro" id="IPR028082">
    <property type="entry name" value="Peripla_BP_I"/>
</dbReference>
<dbReference type="InterPro" id="IPR051010">
    <property type="entry name" value="BCAA_transport"/>
</dbReference>
<evidence type="ECO:0000256" key="2">
    <source>
        <dbReference type="ARBA" id="ARBA00022729"/>
    </source>
</evidence>